<dbReference type="EMBL" id="JACHIU010000001">
    <property type="protein sequence ID" value="MBB6476561.1"/>
    <property type="molecule type" value="Genomic_DNA"/>
</dbReference>
<dbReference type="Proteomes" id="UP000555564">
    <property type="component" value="Unassembled WGS sequence"/>
</dbReference>
<protein>
    <submittedName>
        <fullName evidence="1">Anti-sigma regulatory factor (Ser/Thr protein kinase)</fullName>
    </submittedName>
</protein>
<dbReference type="PANTHER" id="PTHR35526:SF3">
    <property type="entry name" value="ANTI-SIGMA-F FACTOR RSBW"/>
    <property type="match status" value="1"/>
</dbReference>
<name>A0A7X0IJW9_9ACTN</name>
<reference evidence="1 2" key="1">
    <citation type="submission" date="2020-08" db="EMBL/GenBank/DDBJ databases">
        <title>Sequencing the genomes of 1000 actinobacteria strains.</title>
        <authorList>
            <person name="Klenk H.-P."/>
        </authorList>
    </citation>
    <scope>NUCLEOTIDE SEQUENCE [LARGE SCALE GENOMIC DNA]</scope>
    <source>
        <strain evidence="1 2">DSM 44936</strain>
    </source>
</reference>
<dbReference type="CDD" id="cd16936">
    <property type="entry name" value="HATPase_RsbW-like"/>
    <property type="match status" value="1"/>
</dbReference>
<dbReference type="RefSeq" id="WP_184986681.1">
    <property type="nucleotide sequence ID" value="NZ_BAAALO010000010.1"/>
</dbReference>
<sequence length="71" mass="7970">MTLQVYGDGCTMRFEVIDQGSEGDIPQIPAQVDPMSECGRGLWLVRELSSAWGWERNGAGRVVWFELTSCF</sequence>
<organism evidence="1 2">
    <name type="scientific">Sphaerisporangium rubeum</name>
    <dbReference type="NCBI Taxonomy" id="321317"/>
    <lineage>
        <taxon>Bacteria</taxon>
        <taxon>Bacillati</taxon>
        <taxon>Actinomycetota</taxon>
        <taxon>Actinomycetes</taxon>
        <taxon>Streptosporangiales</taxon>
        <taxon>Streptosporangiaceae</taxon>
        <taxon>Sphaerisporangium</taxon>
    </lineage>
</organism>
<evidence type="ECO:0000313" key="1">
    <source>
        <dbReference type="EMBL" id="MBB6476561.1"/>
    </source>
</evidence>
<dbReference type="InterPro" id="IPR050267">
    <property type="entry name" value="Anti-sigma-factor_SerPK"/>
</dbReference>
<gene>
    <name evidence="1" type="ORF">BJ992_005992</name>
</gene>
<dbReference type="AlphaFoldDB" id="A0A7X0IJW9"/>
<keyword evidence="2" id="KW-1185">Reference proteome</keyword>
<evidence type="ECO:0000313" key="2">
    <source>
        <dbReference type="Proteomes" id="UP000555564"/>
    </source>
</evidence>
<accession>A0A7X0IJW9</accession>
<dbReference type="InterPro" id="IPR036890">
    <property type="entry name" value="HATPase_C_sf"/>
</dbReference>
<comment type="caution">
    <text evidence="1">The sequence shown here is derived from an EMBL/GenBank/DDBJ whole genome shotgun (WGS) entry which is preliminary data.</text>
</comment>
<dbReference type="Gene3D" id="3.30.565.10">
    <property type="entry name" value="Histidine kinase-like ATPase, C-terminal domain"/>
    <property type="match status" value="1"/>
</dbReference>
<proteinExistence type="predicted"/>
<dbReference type="PANTHER" id="PTHR35526">
    <property type="entry name" value="ANTI-SIGMA-F FACTOR RSBW-RELATED"/>
    <property type="match status" value="1"/>
</dbReference>